<sequence>MTITGVLTLIAILASGTYLQLSVGGDLFNTRKQQVLADSARATNAAQRLLEASDAQDRVGFNALVIAMRSAIRDASSSQMIALQRMPNQSFSSEAPQDSATEGLASGVITQDLVEMVRTGDESQYWQSVTLTNPDGSTSAGIVVGSQLTFPGSAGTYGLYIGYSLADAEQTLTYVQRTLLVTALFLMVLLGLLVWTIVRLVFRPIHVAAETSRRLAAGESDVRMPEQGDEQFDVLSQSFNDMADSLQNRISELAELSQMQQRFVSDVSHELRTPLTTIRLAGDVLYGQREKLDTTAARTVELLHTQVDRFERLLTDLLEISRYDAGSVTLEREPTNLVRIAEETVEGMASLAEAAGSDVRLIAQGGYLDAELDARRVRRVIQNLLGNAIEHGEGKPIIVTVDSNETAVAVSVRDFGVGMTGEATLRVFDRFWRADPSRKRTIGGTGLGLAISLEDASVHNGWLDVWSAPGRGSSFRLTLPRKRDVPIGHSPLPVVPADEIDTDGGGDRR</sequence>
<dbReference type="NCBIfam" id="NF040691">
    <property type="entry name" value="MtrAB_MtrB"/>
    <property type="match status" value="1"/>
</dbReference>
<dbReference type="Pfam" id="PF02518">
    <property type="entry name" value="HATPase_c"/>
    <property type="match status" value="1"/>
</dbReference>
<feature type="domain" description="HAMP" evidence="18">
    <location>
        <begin position="199"/>
        <end position="251"/>
    </location>
</feature>
<evidence type="ECO:0000313" key="19">
    <source>
        <dbReference type="EMBL" id="NIH53812.1"/>
    </source>
</evidence>
<keyword evidence="9 19" id="KW-0418">Kinase</keyword>
<dbReference type="FunFam" id="3.30.565.10:FF:000013">
    <property type="entry name" value="Two-component sensor histidine kinase"/>
    <property type="match status" value="1"/>
</dbReference>
<dbReference type="InterPro" id="IPR036890">
    <property type="entry name" value="HATPase_C_sf"/>
</dbReference>
<dbReference type="PROSITE" id="PS50885">
    <property type="entry name" value="HAMP"/>
    <property type="match status" value="1"/>
</dbReference>
<name>A0A7X5TUP8_9MICO</name>
<dbReference type="EC" id="2.7.13.3" evidence="3"/>
<feature type="transmembrane region" description="Helical" evidence="16">
    <location>
        <begin position="179"/>
        <end position="202"/>
    </location>
</feature>
<proteinExistence type="predicted"/>
<dbReference type="InterPro" id="IPR047669">
    <property type="entry name" value="MtrAB_MtrB"/>
</dbReference>
<comment type="caution">
    <text evidence="19">The sequence shown here is derived from an EMBL/GenBank/DDBJ whole genome shotgun (WGS) entry which is preliminary data.</text>
</comment>
<dbReference type="InterPro" id="IPR004358">
    <property type="entry name" value="Sig_transdc_His_kin-like_C"/>
</dbReference>
<dbReference type="Gene3D" id="1.10.287.130">
    <property type="match status" value="1"/>
</dbReference>
<evidence type="ECO:0000256" key="7">
    <source>
        <dbReference type="ARBA" id="ARBA00022692"/>
    </source>
</evidence>
<dbReference type="InterPro" id="IPR036097">
    <property type="entry name" value="HisK_dim/P_sf"/>
</dbReference>
<evidence type="ECO:0000256" key="3">
    <source>
        <dbReference type="ARBA" id="ARBA00012438"/>
    </source>
</evidence>
<evidence type="ECO:0000256" key="1">
    <source>
        <dbReference type="ARBA" id="ARBA00000085"/>
    </source>
</evidence>
<feature type="domain" description="Histidine kinase" evidence="17">
    <location>
        <begin position="266"/>
        <end position="483"/>
    </location>
</feature>
<dbReference type="AlphaFoldDB" id="A0A7X5TUP8"/>
<dbReference type="SUPFAM" id="SSF55874">
    <property type="entry name" value="ATPase domain of HSP90 chaperone/DNA topoisomerase II/histidine kinase"/>
    <property type="match status" value="1"/>
</dbReference>
<evidence type="ECO:0000256" key="8">
    <source>
        <dbReference type="ARBA" id="ARBA00022741"/>
    </source>
</evidence>
<dbReference type="SMART" id="SM00304">
    <property type="entry name" value="HAMP"/>
    <property type="match status" value="1"/>
</dbReference>
<dbReference type="CDD" id="cd00082">
    <property type="entry name" value="HisKA"/>
    <property type="match status" value="1"/>
</dbReference>
<comment type="catalytic activity">
    <reaction evidence="1">
        <text>ATP + protein L-histidine = ADP + protein N-phospho-L-histidine.</text>
        <dbReference type="EC" id="2.7.13.3"/>
    </reaction>
</comment>
<dbReference type="Pfam" id="PF00672">
    <property type="entry name" value="HAMP"/>
    <property type="match status" value="1"/>
</dbReference>
<evidence type="ECO:0000256" key="12">
    <source>
        <dbReference type="ARBA" id="ARBA00023012"/>
    </source>
</evidence>
<reference evidence="19 20" key="1">
    <citation type="submission" date="2020-02" db="EMBL/GenBank/DDBJ databases">
        <title>Sequencing the genomes of 1000 actinobacteria strains.</title>
        <authorList>
            <person name="Klenk H.-P."/>
        </authorList>
    </citation>
    <scope>NUCLEOTIDE SEQUENCE [LARGE SCALE GENOMIC DNA]</scope>
    <source>
        <strain evidence="19 20">DSM 27960</strain>
    </source>
</reference>
<evidence type="ECO:0000256" key="5">
    <source>
        <dbReference type="ARBA" id="ARBA00022553"/>
    </source>
</evidence>
<dbReference type="Proteomes" id="UP000541033">
    <property type="component" value="Unassembled WGS sequence"/>
</dbReference>
<dbReference type="EMBL" id="JAAMOX010000001">
    <property type="protein sequence ID" value="NIH53812.1"/>
    <property type="molecule type" value="Genomic_DNA"/>
</dbReference>
<dbReference type="GO" id="GO:0000155">
    <property type="term" value="F:phosphorelay sensor kinase activity"/>
    <property type="evidence" value="ECO:0007669"/>
    <property type="project" value="InterPro"/>
</dbReference>
<dbReference type="SUPFAM" id="SSF158472">
    <property type="entry name" value="HAMP domain-like"/>
    <property type="match status" value="1"/>
</dbReference>
<feature type="region of interest" description="Disordered" evidence="15">
    <location>
        <begin position="488"/>
        <end position="509"/>
    </location>
</feature>
<dbReference type="SMART" id="SM00387">
    <property type="entry name" value="HATPase_c"/>
    <property type="match status" value="1"/>
</dbReference>
<evidence type="ECO:0000256" key="4">
    <source>
        <dbReference type="ARBA" id="ARBA00022475"/>
    </source>
</evidence>
<evidence type="ECO:0000256" key="11">
    <source>
        <dbReference type="ARBA" id="ARBA00022989"/>
    </source>
</evidence>
<dbReference type="CDD" id="cd06225">
    <property type="entry name" value="HAMP"/>
    <property type="match status" value="1"/>
</dbReference>
<keyword evidence="6 19" id="KW-0808">Transferase</keyword>
<dbReference type="PROSITE" id="PS50109">
    <property type="entry name" value="HIS_KIN"/>
    <property type="match status" value="1"/>
</dbReference>
<evidence type="ECO:0000313" key="20">
    <source>
        <dbReference type="Proteomes" id="UP000541033"/>
    </source>
</evidence>
<dbReference type="PANTHER" id="PTHR43711">
    <property type="entry name" value="TWO-COMPONENT HISTIDINE KINASE"/>
    <property type="match status" value="1"/>
</dbReference>
<evidence type="ECO:0000259" key="17">
    <source>
        <dbReference type="PROSITE" id="PS50109"/>
    </source>
</evidence>
<dbReference type="Pfam" id="PF00512">
    <property type="entry name" value="HisKA"/>
    <property type="match status" value="1"/>
</dbReference>
<dbReference type="InterPro" id="IPR003594">
    <property type="entry name" value="HATPase_dom"/>
</dbReference>
<dbReference type="PANTHER" id="PTHR43711:SF1">
    <property type="entry name" value="HISTIDINE KINASE 1"/>
    <property type="match status" value="1"/>
</dbReference>
<keyword evidence="10" id="KW-0067">ATP-binding</keyword>
<evidence type="ECO:0000256" key="14">
    <source>
        <dbReference type="ARBA" id="ARBA00035305"/>
    </source>
</evidence>
<dbReference type="SUPFAM" id="SSF47384">
    <property type="entry name" value="Homodimeric domain of signal transducing histidine kinase"/>
    <property type="match status" value="1"/>
</dbReference>
<keyword evidence="11 16" id="KW-1133">Transmembrane helix</keyword>
<evidence type="ECO:0000256" key="2">
    <source>
        <dbReference type="ARBA" id="ARBA00004651"/>
    </source>
</evidence>
<keyword evidence="13 16" id="KW-0472">Membrane</keyword>
<organism evidence="19 20">
    <name type="scientific">Lysinibacter cavernae</name>
    <dbReference type="NCBI Taxonomy" id="1640652"/>
    <lineage>
        <taxon>Bacteria</taxon>
        <taxon>Bacillati</taxon>
        <taxon>Actinomycetota</taxon>
        <taxon>Actinomycetes</taxon>
        <taxon>Micrococcales</taxon>
        <taxon>Microbacteriaceae</taxon>
        <taxon>Lysinibacter</taxon>
    </lineage>
</organism>
<keyword evidence="12" id="KW-0902">Two-component regulatory system</keyword>
<feature type="compositionally biased region" description="Acidic residues" evidence="15">
    <location>
        <begin position="498"/>
        <end position="509"/>
    </location>
</feature>
<dbReference type="GO" id="GO:0005524">
    <property type="term" value="F:ATP binding"/>
    <property type="evidence" value="ECO:0007669"/>
    <property type="project" value="UniProtKB-KW"/>
</dbReference>
<keyword evidence="8" id="KW-0547">Nucleotide-binding</keyword>
<dbReference type="InterPro" id="IPR005467">
    <property type="entry name" value="His_kinase_dom"/>
</dbReference>
<dbReference type="FunFam" id="1.10.287.130:FF:000010">
    <property type="entry name" value="Two-component sensor histidine kinase"/>
    <property type="match status" value="1"/>
</dbReference>
<dbReference type="InterPro" id="IPR003661">
    <property type="entry name" value="HisK_dim/P_dom"/>
</dbReference>
<keyword evidence="7 16" id="KW-0812">Transmembrane</keyword>
<evidence type="ECO:0000256" key="13">
    <source>
        <dbReference type="ARBA" id="ARBA00023136"/>
    </source>
</evidence>
<comment type="subcellular location">
    <subcellularLocation>
        <location evidence="2">Cell membrane</location>
        <topology evidence="2">Multi-pass membrane protein</topology>
    </subcellularLocation>
</comment>
<dbReference type="SMART" id="SM00388">
    <property type="entry name" value="HisKA"/>
    <property type="match status" value="1"/>
</dbReference>
<dbReference type="InterPro" id="IPR050736">
    <property type="entry name" value="Sensor_HK_Regulatory"/>
</dbReference>
<evidence type="ECO:0000259" key="18">
    <source>
        <dbReference type="PROSITE" id="PS50885"/>
    </source>
</evidence>
<dbReference type="InterPro" id="IPR003660">
    <property type="entry name" value="HAMP_dom"/>
</dbReference>
<keyword evidence="20" id="KW-1185">Reference proteome</keyword>
<keyword evidence="4" id="KW-1003">Cell membrane</keyword>
<dbReference type="PRINTS" id="PR00344">
    <property type="entry name" value="BCTRLSENSOR"/>
</dbReference>
<dbReference type="Gene3D" id="6.10.340.10">
    <property type="match status" value="1"/>
</dbReference>
<evidence type="ECO:0000256" key="16">
    <source>
        <dbReference type="SAM" id="Phobius"/>
    </source>
</evidence>
<gene>
    <name evidence="19" type="ORF">FHX76_001680</name>
</gene>
<evidence type="ECO:0000256" key="6">
    <source>
        <dbReference type="ARBA" id="ARBA00022679"/>
    </source>
</evidence>
<protein>
    <recommendedName>
        <fullName evidence="14">Sensor histidine kinase MtrB</fullName>
        <ecNumber evidence="3">2.7.13.3</ecNumber>
    </recommendedName>
</protein>
<dbReference type="GO" id="GO:0005886">
    <property type="term" value="C:plasma membrane"/>
    <property type="evidence" value="ECO:0007669"/>
    <property type="project" value="UniProtKB-SubCell"/>
</dbReference>
<accession>A0A7X5TUP8</accession>
<evidence type="ECO:0000256" key="9">
    <source>
        <dbReference type="ARBA" id="ARBA00022777"/>
    </source>
</evidence>
<evidence type="ECO:0000256" key="10">
    <source>
        <dbReference type="ARBA" id="ARBA00022840"/>
    </source>
</evidence>
<keyword evidence="5" id="KW-0597">Phosphoprotein</keyword>
<evidence type="ECO:0000256" key="15">
    <source>
        <dbReference type="SAM" id="MobiDB-lite"/>
    </source>
</evidence>
<dbReference type="Gene3D" id="3.30.565.10">
    <property type="entry name" value="Histidine kinase-like ATPase, C-terminal domain"/>
    <property type="match status" value="1"/>
</dbReference>